<sequence>MSEGVGCSGALLSCWAGAGCNSGTPKDIPSGCTGGASLPGGALGSSCKVTGLPQPKVGVEAACEPTGEGGGLKYKHLWQTNVYLCDASAASDCAGGGSCVTPQAGFYSDSICITKAAEVECPEGWTFERFMAYEQFAEGRSCTSCTCDASKVVCPVDGVFLTTPFELGCSGDNKILPNTCVGVGLGGSVEVKPPTPQLGPEACPMPKGEGAVKTSGPTTVCCATLLSP</sequence>
<dbReference type="Proteomes" id="UP000309215">
    <property type="component" value="Unassembled WGS sequence"/>
</dbReference>
<comment type="caution">
    <text evidence="1">The sequence shown here is derived from an EMBL/GenBank/DDBJ whole genome shotgun (WGS) entry which is preliminary data.</text>
</comment>
<name>A0A4U1IUZ6_9BACT</name>
<protein>
    <submittedName>
        <fullName evidence="1">Uncharacterized protein</fullName>
    </submittedName>
</protein>
<reference evidence="1 2" key="1">
    <citation type="submission" date="2019-04" db="EMBL/GenBank/DDBJ databases">
        <authorList>
            <person name="Li Y."/>
            <person name="Wang J."/>
        </authorList>
    </citation>
    <scope>NUCLEOTIDE SEQUENCE [LARGE SCALE GENOMIC DNA]</scope>
    <source>
        <strain evidence="1 2">DSM 14668</strain>
    </source>
</reference>
<accession>A0A4U1IUZ6</accession>
<keyword evidence="2" id="KW-1185">Reference proteome</keyword>
<evidence type="ECO:0000313" key="2">
    <source>
        <dbReference type="Proteomes" id="UP000309215"/>
    </source>
</evidence>
<proteinExistence type="predicted"/>
<gene>
    <name evidence="1" type="ORF">E8A74_41925</name>
</gene>
<evidence type="ECO:0000313" key="1">
    <source>
        <dbReference type="EMBL" id="TKC98234.1"/>
    </source>
</evidence>
<dbReference type="EMBL" id="SSMQ01000071">
    <property type="protein sequence ID" value="TKC98234.1"/>
    <property type="molecule type" value="Genomic_DNA"/>
</dbReference>
<dbReference type="AlphaFoldDB" id="A0A4U1IUZ6"/>
<organism evidence="1 2">
    <name type="scientific">Polyangium fumosum</name>
    <dbReference type="NCBI Taxonomy" id="889272"/>
    <lineage>
        <taxon>Bacteria</taxon>
        <taxon>Pseudomonadati</taxon>
        <taxon>Myxococcota</taxon>
        <taxon>Polyangia</taxon>
        <taxon>Polyangiales</taxon>
        <taxon>Polyangiaceae</taxon>
        <taxon>Polyangium</taxon>
    </lineage>
</organism>